<evidence type="ECO:0000313" key="1">
    <source>
        <dbReference type="EMBL" id="CAG8470461.1"/>
    </source>
</evidence>
<evidence type="ECO:0000313" key="2">
    <source>
        <dbReference type="Proteomes" id="UP000789920"/>
    </source>
</evidence>
<dbReference type="EMBL" id="CAJVQC010000435">
    <property type="protein sequence ID" value="CAG8470461.1"/>
    <property type="molecule type" value="Genomic_DNA"/>
</dbReference>
<name>A0ACA9KFM9_9GLOM</name>
<sequence length="77" mass="9300">MHEETEEENRYTTRYKDQLNKVQNDDIINNRLVFGAEHIVIKRSIIENIELINENIPKDIKFDTWKLVEGFFAEYDI</sequence>
<organism evidence="1 2">
    <name type="scientific">Racocetra persica</name>
    <dbReference type="NCBI Taxonomy" id="160502"/>
    <lineage>
        <taxon>Eukaryota</taxon>
        <taxon>Fungi</taxon>
        <taxon>Fungi incertae sedis</taxon>
        <taxon>Mucoromycota</taxon>
        <taxon>Glomeromycotina</taxon>
        <taxon>Glomeromycetes</taxon>
        <taxon>Diversisporales</taxon>
        <taxon>Gigasporaceae</taxon>
        <taxon>Racocetra</taxon>
    </lineage>
</organism>
<gene>
    <name evidence="1" type="ORF">RPERSI_LOCUS556</name>
</gene>
<accession>A0ACA9KFM9</accession>
<proteinExistence type="predicted"/>
<protein>
    <submittedName>
        <fullName evidence="1">13045_t:CDS:1</fullName>
    </submittedName>
</protein>
<comment type="caution">
    <text evidence="1">The sequence shown here is derived from an EMBL/GenBank/DDBJ whole genome shotgun (WGS) entry which is preliminary data.</text>
</comment>
<dbReference type="Proteomes" id="UP000789920">
    <property type="component" value="Unassembled WGS sequence"/>
</dbReference>
<reference evidence="1" key="1">
    <citation type="submission" date="2021-06" db="EMBL/GenBank/DDBJ databases">
        <authorList>
            <person name="Kallberg Y."/>
            <person name="Tangrot J."/>
            <person name="Rosling A."/>
        </authorList>
    </citation>
    <scope>NUCLEOTIDE SEQUENCE</scope>
    <source>
        <strain evidence="1">MA461A</strain>
    </source>
</reference>
<keyword evidence="2" id="KW-1185">Reference proteome</keyword>